<dbReference type="AlphaFoldDB" id="A0A6M0RNI6"/>
<protein>
    <submittedName>
        <fullName evidence="1">Glycosyl transferase</fullName>
    </submittedName>
</protein>
<dbReference type="EMBL" id="QXHD01000004">
    <property type="protein sequence ID" value="NEZ57343.1"/>
    <property type="molecule type" value="Genomic_DNA"/>
</dbReference>
<proteinExistence type="predicted"/>
<comment type="caution">
    <text evidence="1">The sequence shown here is derived from an EMBL/GenBank/DDBJ whole genome shotgun (WGS) entry which is preliminary data.</text>
</comment>
<keyword evidence="2" id="KW-1185">Reference proteome</keyword>
<evidence type="ECO:0000313" key="2">
    <source>
        <dbReference type="Proteomes" id="UP000481033"/>
    </source>
</evidence>
<keyword evidence="1" id="KW-0808">Transferase</keyword>
<reference evidence="1 2" key="1">
    <citation type="journal article" date="2020" name="Microb. Ecol.">
        <title>Ecogenomics of the Marine Benthic Filamentous Cyanobacterium Adonisia.</title>
        <authorList>
            <person name="Walter J.M."/>
            <person name="Coutinho F.H."/>
            <person name="Leomil L."/>
            <person name="Hargreaves P.I."/>
            <person name="Campeao M.E."/>
            <person name="Vieira V.V."/>
            <person name="Silva B.S."/>
            <person name="Fistarol G.O."/>
            <person name="Salomon P.S."/>
            <person name="Sawabe T."/>
            <person name="Mino S."/>
            <person name="Hosokawa M."/>
            <person name="Miyashita H."/>
            <person name="Maruyama F."/>
            <person name="van Verk M.C."/>
            <person name="Dutilh B.E."/>
            <person name="Thompson C.C."/>
            <person name="Thompson F.L."/>
        </authorList>
    </citation>
    <scope>NUCLEOTIDE SEQUENCE [LARGE SCALE GENOMIC DNA]</scope>
    <source>
        <strain evidence="1 2">CCMR0081</strain>
    </source>
</reference>
<accession>A0A6M0RNI6</accession>
<organism evidence="1 2">
    <name type="scientific">Adonisia turfae CCMR0081</name>
    <dbReference type="NCBI Taxonomy" id="2292702"/>
    <lineage>
        <taxon>Bacteria</taxon>
        <taxon>Bacillati</taxon>
        <taxon>Cyanobacteriota</taxon>
        <taxon>Adonisia</taxon>
        <taxon>Adonisia turfae</taxon>
    </lineage>
</organism>
<dbReference type="Proteomes" id="UP000481033">
    <property type="component" value="Unassembled WGS sequence"/>
</dbReference>
<dbReference type="PANTHER" id="PTHR21015:SF28">
    <property type="entry name" value="SLL1722 PROTEIN"/>
    <property type="match status" value="1"/>
</dbReference>
<name>A0A6M0RNI6_9CYAN</name>
<sequence length="399" mass="45011">MKNLLFYSQPSHDIGHLIRSMAIVHSLTQEFRVYVVNSGGVIQDFPTLEGIEIVDLPTTQTELADSKLSVASLPIDNISDRRRKRLLELCDRIRPAAVIVERFPFEHHHLAAEIIPLLDRSKDYGAQTICSLGDIVISPTNKADYETETCQLINQYFDQLLIHGDPSFISLNESFSCIRELTCDIHYTGYVVPDVDREFSPEAKTKPMILVTVGDGRLGHGLLDCVAQASQYLEDKIPHHIQIFTGPFVPMDIYRRLQAMAIHCSNLTVQRYTSDLLSYMVQADLAIGIAGYDMTLNVLQTGTRAMLLPFGGNVEPEQTRRLARLQERDILKIIEPEELDPILFSFETLAMLNRYPKPNDICLQGVKITTTLVKALVTLKKPFNLLNPTLEPLPCKDSY</sequence>
<evidence type="ECO:0000313" key="1">
    <source>
        <dbReference type="EMBL" id="NEZ57343.1"/>
    </source>
</evidence>
<dbReference type="Gene3D" id="3.40.50.2000">
    <property type="entry name" value="Glycogen Phosphorylase B"/>
    <property type="match status" value="1"/>
</dbReference>
<gene>
    <name evidence="1" type="ORF">DXZ20_17025</name>
</gene>
<dbReference type="RefSeq" id="WP_163699414.1">
    <property type="nucleotide sequence ID" value="NZ_QXHD01000004.1"/>
</dbReference>
<dbReference type="PANTHER" id="PTHR21015">
    <property type="entry name" value="UDP-N-ACETYLGLUCOSAMINE--N-ACETYLMURAMYL-(PENTAPEPTIDE) PYROPHOSPHORYL-UNDECAPRENOL N-ACETYLGLUCOSAMINE TRANSFERASE 1"/>
    <property type="match status" value="1"/>
</dbReference>
<dbReference type="GO" id="GO:0016757">
    <property type="term" value="F:glycosyltransferase activity"/>
    <property type="evidence" value="ECO:0007669"/>
    <property type="project" value="TreeGrafter"/>
</dbReference>
<dbReference type="SUPFAM" id="SSF53756">
    <property type="entry name" value="UDP-Glycosyltransferase/glycogen phosphorylase"/>
    <property type="match status" value="1"/>
</dbReference>